<reference evidence="8" key="1">
    <citation type="journal article" date="2018" name="Biosci. Biotechnol. Biochem.">
        <title>Polysaccharide hydrolase of the hadal zone amphipods Hirondellea gigas.</title>
        <authorList>
            <person name="Kobayashi H."/>
            <person name="Nagahama T."/>
            <person name="Arai W."/>
            <person name="Sasagawa Y."/>
            <person name="Umeda M."/>
            <person name="Hayashi T."/>
            <person name="Nikaido I."/>
            <person name="Watanabe H."/>
            <person name="Oguri K."/>
            <person name="Kitazato H."/>
            <person name="Fujioka K."/>
            <person name="Kido Y."/>
            <person name="Takami H."/>
        </authorList>
    </citation>
    <scope>NUCLEOTIDE SEQUENCE</scope>
    <source>
        <tissue evidence="8">Whole body</tissue>
    </source>
</reference>
<dbReference type="Pfam" id="PF00335">
    <property type="entry name" value="Tetraspanin"/>
    <property type="match status" value="1"/>
</dbReference>
<feature type="transmembrane region" description="Helical" evidence="6">
    <location>
        <begin position="46"/>
        <end position="67"/>
    </location>
</feature>
<dbReference type="InterPro" id="IPR018499">
    <property type="entry name" value="Tetraspanin/Peripherin"/>
</dbReference>
<evidence type="ECO:0000256" key="2">
    <source>
        <dbReference type="ARBA" id="ARBA00006840"/>
    </source>
</evidence>
<comment type="similarity">
    <text evidence="2 6">Belongs to the tetraspanin (TM4SF) family.</text>
</comment>
<dbReference type="InterPro" id="IPR008952">
    <property type="entry name" value="Tetraspanin_EC2_sf"/>
</dbReference>
<dbReference type="PIRSF" id="PIRSF002419">
    <property type="entry name" value="Tetraspanin"/>
    <property type="match status" value="1"/>
</dbReference>
<protein>
    <recommendedName>
        <fullName evidence="6">Tetraspanin</fullName>
    </recommendedName>
</protein>
<sequence length="272" mass="28954">MTRQGRIVNGSSTAPLHASPTSLSPQQQQQSSQHCCSIPVLKLGLAVYNILLLGCGGCLVGASVWSLVSKQDHVAVLSSLAYQSVSWTLLLAGVLSLFAAVLGCVALAREDRCSLVTYIFLVVLVLVLEGVAGVLAYVYEEQLLHILTRGLQDVISNSYYVDDDVTHAVDAMQQEFYCCAGVTFTEWKTSQWYKLTGGATVVPDTCCKTITPGCGARDHPSNIWYSGCIHGLSASLAEHLLLLGGLGCGLSLLQVLGVTIACCLYVILAKTP</sequence>
<dbReference type="GO" id="GO:0005886">
    <property type="term" value="C:plasma membrane"/>
    <property type="evidence" value="ECO:0007669"/>
    <property type="project" value="TreeGrafter"/>
</dbReference>
<feature type="transmembrane region" description="Helical" evidence="6">
    <location>
        <begin position="87"/>
        <end position="108"/>
    </location>
</feature>
<dbReference type="InterPro" id="IPR000301">
    <property type="entry name" value="Tetraspanin_animals"/>
</dbReference>
<organism evidence="8">
    <name type="scientific">Hirondellea gigas</name>
    <dbReference type="NCBI Taxonomy" id="1518452"/>
    <lineage>
        <taxon>Eukaryota</taxon>
        <taxon>Metazoa</taxon>
        <taxon>Ecdysozoa</taxon>
        <taxon>Arthropoda</taxon>
        <taxon>Crustacea</taxon>
        <taxon>Multicrustacea</taxon>
        <taxon>Malacostraca</taxon>
        <taxon>Eumalacostraca</taxon>
        <taxon>Peracarida</taxon>
        <taxon>Amphipoda</taxon>
        <taxon>Amphilochidea</taxon>
        <taxon>Lysianassida</taxon>
        <taxon>Lysianassidira</taxon>
        <taxon>Lysianassoidea</taxon>
        <taxon>Lysianassidae</taxon>
        <taxon>Hirondellea</taxon>
    </lineage>
</organism>
<evidence type="ECO:0000313" key="8">
    <source>
        <dbReference type="EMBL" id="LAB71521.1"/>
    </source>
</evidence>
<feature type="transmembrane region" description="Helical" evidence="6">
    <location>
        <begin position="115"/>
        <end position="139"/>
    </location>
</feature>
<evidence type="ECO:0000256" key="7">
    <source>
        <dbReference type="SAM" id="MobiDB-lite"/>
    </source>
</evidence>
<evidence type="ECO:0000256" key="3">
    <source>
        <dbReference type="ARBA" id="ARBA00022692"/>
    </source>
</evidence>
<proteinExistence type="evidence at transcript level"/>
<keyword evidence="5 6" id="KW-0472">Membrane</keyword>
<evidence type="ECO:0000256" key="1">
    <source>
        <dbReference type="ARBA" id="ARBA00004141"/>
    </source>
</evidence>
<keyword evidence="3 6" id="KW-0812">Transmembrane</keyword>
<comment type="subcellular location">
    <subcellularLocation>
        <location evidence="1 6">Membrane</location>
        <topology evidence="1 6">Multi-pass membrane protein</topology>
    </subcellularLocation>
</comment>
<feature type="compositionally biased region" description="Polar residues" evidence="7">
    <location>
        <begin position="1"/>
        <end position="14"/>
    </location>
</feature>
<dbReference type="Gene3D" id="1.10.1450.10">
    <property type="entry name" value="Tetraspanin"/>
    <property type="match status" value="1"/>
</dbReference>
<dbReference type="PANTHER" id="PTHR19282:SF544">
    <property type="entry name" value="TETRASPANIN"/>
    <property type="match status" value="1"/>
</dbReference>
<dbReference type="EMBL" id="IACF01005938">
    <property type="protein sequence ID" value="LAB71521.1"/>
    <property type="molecule type" value="mRNA"/>
</dbReference>
<name>A0A2P2IBX6_9CRUS</name>
<accession>A0A2P2IBX6</accession>
<evidence type="ECO:0000256" key="5">
    <source>
        <dbReference type="ARBA" id="ARBA00023136"/>
    </source>
</evidence>
<dbReference type="AlphaFoldDB" id="A0A2P2IBX6"/>
<dbReference type="PANTHER" id="PTHR19282">
    <property type="entry name" value="TETRASPANIN"/>
    <property type="match status" value="1"/>
</dbReference>
<keyword evidence="4 6" id="KW-1133">Transmembrane helix</keyword>
<dbReference type="PRINTS" id="PR00259">
    <property type="entry name" value="TMFOUR"/>
</dbReference>
<evidence type="ECO:0000256" key="4">
    <source>
        <dbReference type="ARBA" id="ARBA00022989"/>
    </source>
</evidence>
<feature type="region of interest" description="Disordered" evidence="7">
    <location>
        <begin position="1"/>
        <end position="26"/>
    </location>
</feature>
<evidence type="ECO:0000256" key="6">
    <source>
        <dbReference type="RuleBase" id="RU361218"/>
    </source>
</evidence>
<dbReference type="SUPFAM" id="SSF48652">
    <property type="entry name" value="Tetraspanin"/>
    <property type="match status" value="1"/>
</dbReference>
<feature type="transmembrane region" description="Helical" evidence="6">
    <location>
        <begin position="240"/>
        <end position="268"/>
    </location>
</feature>